<sequence length="163" mass="18561">MPLWTHSDGTCEDDDTTAALTADIIAFYTDRVGLPAFYVNVVFILMAGNNSLWISGKKAIKEKPSVRIVIEHIAVHAQNEDVAYRRTANGIDRVLKPHVADKGYDWEFHVDETERRLWKVQGLHAPPFKSEAEKVWTKLNKAVPWKGKLQSCMQRNNALVLYI</sequence>
<reference evidence="3" key="1">
    <citation type="submission" date="2020-01" db="EMBL/GenBank/DDBJ databases">
        <authorList>
            <consortium name="DOE Joint Genome Institute"/>
            <person name="Haridas S."/>
            <person name="Albert R."/>
            <person name="Binder M."/>
            <person name="Bloem J."/>
            <person name="Labutti K."/>
            <person name="Salamov A."/>
            <person name="Andreopoulos B."/>
            <person name="Baker S.E."/>
            <person name="Barry K."/>
            <person name="Bills G."/>
            <person name="Bluhm B.H."/>
            <person name="Cannon C."/>
            <person name="Castanera R."/>
            <person name="Culley D.E."/>
            <person name="Daum C."/>
            <person name="Ezra D."/>
            <person name="Gonzalez J.B."/>
            <person name="Henrissat B."/>
            <person name="Kuo A."/>
            <person name="Liang C."/>
            <person name="Lipzen A."/>
            <person name="Lutzoni F."/>
            <person name="Magnuson J."/>
            <person name="Mondo S."/>
            <person name="Nolan M."/>
            <person name="Ohm R."/>
            <person name="Pangilinan J."/>
            <person name="Park H.-J."/>
            <person name="Ramirez L."/>
            <person name="Alfaro M."/>
            <person name="Sun H."/>
            <person name="Tritt A."/>
            <person name="Yoshinaga Y."/>
            <person name="Zwiers L.-H."/>
            <person name="Turgeon B.G."/>
            <person name="Goodwin S.B."/>
            <person name="Spatafora J.W."/>
            <person name="Crous P.W."/>
            <person name="Grigoriev I.V."/>
        </authorList>
    </citation>
    <scope>NUCLEOTIDE SEQUENCE</scope>
    <source>
        <strain evidence="3">IPT5</strain>
    </source>
</reference>
<gene>
    <name evidence="3" type="ORF">T440DRAFT_502842</name>
</gene>
<dbReference type="InterPro" id="IPR028116">
    <property type="entry name" value="Cis-CaaD-like"/>
</dbReference>
<dbReference type="Proteomes" id="UP000799423">
    <property type="component" value="Unassembled WGS sequence"/>
</dbReference>
<organism evidence="3 4">
    <name type="scientific">Plenodomus tracheiphilus IPT5</name>
    <dbReference type="NCBI Taxonomy" id="1408161"/>
    <lineage>
        <taxon>Eukaryota</taxon>
        <taxon>Fungi</taxon>
        <taxon>Dikarya</taxon>
        <taxon>Ascomycota</taxon>
        <taxon>Pezizomycotina</taxon>
        <taxon>Dothideomycetes</taxon>
        <taxon>Pleosporomycetidae</taxon>
        <taxon>Pleosporales</taxon>
        <taxon>Pleosporineae</taxon>
        <taxon>Leptosphaeriaceae</taxon>
        <taxon>Plenodomus</taxon>
    </lineage>
</organism>
<keyword evidence="1" id="KW-0472">Membrane</keyword>
<evidence type="ECO:0000313" key="4">
    <source>
        <dbReference type="Proteomes" id="UP000799423"/>
    </source>
</evidence>
<dbReference type="AlphaFoldDB" id="A0A6A7AR89"/>
<keyword evidence="1" id="KW-0812">Transmembrane</keyword>
<dbReference type="InterPro" id="IPR014347">
    <property type="entry name" value="Tautomerase/MIF_sf"/>
</dbReference>
<evidence type="ECO:0000256" key="1">
    <source>
        <dbReference type="SAM" id="Phobius"/>
    </source>
</evidence>
<accession>A0A6A7AR89</accession>
<feature type="transmembrane region" description="Helical" evidence="1">
    <location>
        <begin position="36"/>
        <end position="54"/>
    </location>
</feature>
<name>A0A6A7AR89_9PLEO</name>
<evidence type="ECO:0000313" key="3">
    <source>
        <dbReference type="EMBL" id="KAF2844867.1"/>
    </source>
</evidence>
<protein>
    <recommendedName>
        <fullName evidence="2">Tautomerase cis-CaaD-like domain-containing protein</fullName>
    </recommendedName>
</protein>
<dbReference type="EMBL" id="MU006361">
    <property type="protein sequence ID" value="KAF2844867.1"/>
    <property type="molecule type" value="Genomic_DNA"/>
</dbReference>
<proteinExistence type="predicted"/>
<dbReference type="Gene3D" id="3.30.429.10">
    <property type="entry name" value="Macrophage Migration Inhibitory Factor"/>
    <property type="match status" value="1"/>
</dbReference>
<dbReference type="Pfam" id="PF14832">
    <property type="entry name" value="Tautomerase_3"/>
    <property type="match status" value="1"/>
</dbReference>
<evidence type="ECO:0000259" key="2">
    <source>
        <dbReference type="Pfam" id="PF14832"/>
    </source>
</evidence>
<dbReference type="OrthoDB" id="2129288at2759"/>
<keyword evidence="4" id="KW-1185">Reference proteome</keyword>
<feature type="domain" description="Tautomerase cis-CaaD-like" evidence="2">
    <location>
        <begin position="1"/>
        <end position="141"/>
    </location>
</feature>
<keyword evidence="1" id="KW-1133">Transmembrane helix</keyword>